<keyword evidence="3" id="KW-1185">Reference proteome</keyword>
<reference evidence="2 3" key="1">
    <citation type="journal article" date="2018" name="Sci. Rep.">
        <title>Genome sequence of the cauliflower mushroom Sparassis crispa (Hanabiratake) and its association with beneficial usage.</title>
        <authorList>
            <person name="Kiyama R."/>
            <person name="Furutani Y."/>
            <person name="Kawaguchi K."/>
            <person name="Nakanishi T."/>
        </authorList>
    </citation>
    <scope>NUCLEOTIDE SEQUENCE [LARGE SCALE GENOMIC DNA]</scope>
</reference>
<organism evidence="2 3">
    <name type="scientific">Sparassis crispa</name>
    <dbReference type="NCBI Taxonomy" id="139825"/>
    <lineage>
        <taxon>Eukaryota</taxon>
        <taxon>Fungi</taxon>
        <taxon>Dikarya</taxon>
        <taxon>Basidiomycota</taxon>
        <taxon>Agaricomycotina</taxon>
        <taxon>Agaricomycetes</taxon>
        <taxon>Polyporales</taxon>
        <taxon>Sparassidaceae</taxon>
        <taxon>Sparassis</taxon>
    </lineage>
</organism>
<feature type="compositionally biased region" description="Low complexity" evidence="1">
    <location>
        <begin position="262"/>
        <end position="283"/>
    </location>
</feature>
<dbReference type="EMBL" id="BFAD01000001">
    <property type="protein sequence ID" value="GBE77627.1"/>
    <property type="molecule type" value="Genomic_DNA"/>
</dbReference>
<dbReference type="Proteomes" id="UP000287166">
    <property type="component" value="Unassembled WGS sequence"/>
</dbReference>
<dbReference type="OrthoDB" id="3269398at2759"/>
<feature type="region of interest" description="Disordered" evidence="1">
    <location>
        <begin position="200"/>
        <end position="234"/>
    </location>
</feature>
<feature type="region of interest" description="Disordered" evidence="1">
    <location>
        <begin position="253"/>
        <end position="283"/>
    </location>
</feature>
<evidence type="ECO:0000313" key="3">
    <source>
        <dbReference type="Proteomes" id="UP000287166"/>
    </source>
</evidence>
<name>A0A401G653_9APHY</name>
<protein>
    <submittedName>
        <fullName evidence="2">Uncharacterized protein</fullName>
    </submittedName>
</protein>
<accession>A0A401G653</accession>
<evidence type="ECO:0000256" key="1">
    <source>
        <dbReference type="SAM" id="MobiDB-lite"/>
    </source>
</evidence>
<gene>
    <name evidence="2" type="ORF">SCP_0105070</name>
</gene>
<evidence type="ECO:0000313" key="2">
    <source>
        <dbReference type="EMBL" id="GBE77627.1"/>
    </source>
</evidence>
<comment type="caution">
    <text evidence="2">The sequence shown here is derived from an EMBL/GenBank/DDBJ whole genome shotgun (WGS) entry which is preliminary data.</text>
</comment>
<proteinExistence type="predicted"/>
<dbReference type="InParanoid" id="A0A401G653"/>
<dbReference type="RefSeq" id="XP_027608540.1">
    <property type="nucleotide sequence ID" value="XM_027752739.1"/>
</dbReference>
<sequence>MEQYPHRRASNWEVLEGLDELNPPSPSPSLEASTLFSLCSSGEIPIFLHTETDCGDFLLQEEEFQEEHFLIQSPSSSSSVNFTAHDVDYGNSLRFSSPTGSAHGSPVVSGRMTPVCSVPSSPAVESPFLSSHSFYEYQQHTSAESVAYRGSSSGLFRSPGSSTILSTALFGSGSLLSPSPSIVTADVNYAVPGVKRDGFSFRRHQKTKSISPLSEAGGRSRSPSPMPHNAEVSSAPVTPVVASFDIRLPPSPRTAFAKNGVRPTSSARSSRISSPLASPSSKSPNIPGILGWLREIELEFWIDQEGSRTMWPTFTLVGYSSEEASDDRNVDLVNALTYGAAHFRPVKRQAFVLRRGTLDTPLVLRRLTLAGDGSKDYISRQASLRIDSNGVYVVRGTELFEHHPNSSRGYVAQSRQEPLKLSWRFEYRVDDRISEYGTLAPGEKSFTPVGFWCSPALLHPTHGKKTKLIQVFKKNLGPRLSSEKLGVSSASLITSDDKENEAYGAAQIARRPSLEHRRAISGPGVLLDCGAKILGVHGRESGRPASIMIPS</sequence>
<dbReference type="GeneID" id="38774544"/>
<dbReference type="AlphaFoldDB" id="A0A401G653"/>